<dbReference type="PROSITE" id="PS50968">
    <property type="entry name" value="BIOTINYL_LIPOYL"/>
    <property type="match status" value="1"/>
</dbReference>
<dbReference type="Pfam" id="PF00364">
    <property type="entry name" value="Biotin_lipoyl"/>
    <property type="match status" value="1"/>
</dbReference>
<dbReference type="AlphaFoldDB" id="A0A347W860"/>
<dbReference type="InterPro" id="IPR000073">
    <property type="entry name" value="AB_hydrolase_1"/>
</dbReference>
<protein>
    <submittedName>
        <fullName evidence="4">Dihydrolipoyllysine-residue acetyltransferase component of acetoin cleaving system</fullName>
        <ecNumber evidence="4">2.3.1.12</ecNumber>
    </submittedName>
</protein>
<reference evidence="4 5" key="1">
    <citation type="submission" date="2017-08" db="EMBL/GenBank/DDBJ databases">
        <title>Complete genome sequence of Gluconacetobacter saccharivorans CV1 isolated from Fermented Vinegar.</title>
        <authorList>
            <person name="Kim S.-Y."/>
        </authorList>
    </citation>
    <scope>NUCLEOTIDE SEQUENCE [LARGE SCALE GENOMIC DNA]</scope>
    <source>
        <strain evidence="4 5">CV1</strain>
    </source>
</reference>
<gene>
    <name evidence="4" type="primary">acoC</name>
    <name evidence="4" type="ORF">CD178_00226</name>
</gene>
<evidence type="ECO:0000259" key="3">
    <source>
        <dbReference type="PROSITE" id="PS50968"/>
    </source>
</evidence>
<dbReference type="SUPFAM" id="SSF51230">
    <property type="entry name" value="Single hybrid motif"/>
    <property type="match status" value="1"/>
</dbReference>
<sequence>MTQDITPITMPKFGLAMTEGKIAGWMVSPDSDIKTGDELVDIETSKITNTFESPVTGRLRRQVASNGEMLPVGALIGVVADAAVTDADIDAFITRFQADFAASSTDQGADAKTDEPTTLTVGGHTLRVHDRGEGDEIPLLLIHGFGGDLKNWMLNQAALAQGRRVIAFDLPGHGGSSKDVGPGTLAFFAEVTVQLLAELGLTRVHVMGHSLGGGIALTLAHVAPQSVASLTLIAPAGLGPQINMDFITGFIEADRVRTLQDVLKYLVHDKTLIGRRMADDVLRYKRLDGVEAALRKVSAACFPNGRQGDDLRPVLEATRIPVTLVWGQEDEILPVAQSEGLPAGIVRHILPDIGHMPQLEAADTVNGLVTTCMKDASLEKTAS</sequence>
<dbReference type="RefSeq" id="WP_118962315.1">
    <property type="nucleotide sequence ID" value="NZ_CP023036.1"/>
</dbReference>
<dbReference type="PANTHER" id="PTHR43798">
    <property type="entry name" value="MONOACYLGLYCEROL LIPASE"/>
    <property type="match status" value="1"/>
</dbReference>
<evidence type="ECO:0000313" key="5">
    <source>
        <dbReference type="Proteomes" id="UP000264120"/>
    </source>
</evidence>
<dbReference type="InterPro" id="IPR029058">
    <property type="entry name" value="AB_hydrolase_fold"/>
</dbReference>
<keyword evidence="5" id="KW-1185">Reference proteome</keyword>
<keyword evidence="4" id="KW-0012">Acyltransferase</keyword>
<feature type="domain" description="Lipoyl-binding" evidence="3">
    <location>
        <begin position="5"/>
        <end position="80"/>
    </location>
</feature>
<comment type="cofactor">
    <cofactor evidence="1">
        <name>(R)-lipoate</name>
        <dbReference type="ChEBI" id="CHEBI:83088"/>
    </cofactor>
</comment>
<keyword evidence="2" id="KW-0450">Lipoyl</keyword>
<organism evidence="4 5">
    <name type="scientific">Komagataeibacter saccharivorans</name>
    <dbReference type="NCBI Taxonomy" id="265959"/>
    <lineage>
        <taxon>Bacteria</taxon>
        <taxon>Pseudomonadati</taxon>
        <taxon>Pseudomonadota</taxon>
        <taxon>Alphaproteobacteria</taxon>
        <taxon>Acetobacterales</taxon>
        <taxon>Acetobacteraceae</taxon>
        <taxon>Komagataeibacter</taxon>
    </lineage>
</organism>
<dbReference type="GO" id="GO:0004742">
    <property type="term" value="F:dihydrolipoyllysine-residue acetyltransferase activity"/>
    <property type="evidence" value="ECO:0007669"/>
    <property type="project" value="UniProtKB-EC"/>
</dbReference>
<dbReference type="Pfam" id="PF00561">
    <property type="entry name" value="Abhydrolase_1"/>
    <property type="match status" value="1"/>
</dbReference>
<dbReference type="InterPro" id="IPR003016">
    <property type="entry name" value="2-oxoA_DH_lipoyl-BS"/>
</dbReference>
<dbReference type="PANTHER" id="PTHR43798:SF33">
    <property type="entry name" value="HYDROLASE, PUTATIVE (AFU_ORTHOLOGUE AFUA_2G14860)-RELATED"/>
    <property type="match status" value="1"/>
</dbReference>
<dbReference type="EC" id="2.3.1.12" evidence="4"/>
<dbReference type="NCBIfam" id="NF011457">
    <property type="entry name" value="PRK14875.1"/>
    <property type="match status" value="1"/>
</dbReference>
<dbReference type="Gene3D" id="3.40.50.1820">
    <property type="entry name" value="alpha/beta hydrolase"/>
    <property type="match status" value="1"/>
</dbReference>
<keyword evidence="4" id="KW-0808">Transferase</keyword>
<dbReference type="EMBL" id="CP023036">
    <property type="protein sequence ID" value="AXY21053.1"/>
    <property type="molecule type" value="Genomic_DNA"/>
</dbReference>
<evidence type="ECO:0000256" key="2">
    <source>
        <dbReference type="ARBA" id="ARBA00022823"/>
    </source>
</evidence>
<dbReference type="PRINTS" id="PR00111">
    <property type="entry name" value="ABHYDROLASE"/>
</dbReference>
<dbReference type="OrthoDB" id="9804723at2"/>
<dbReference type="CDD" id="cd06849">
    <property type="entry name" value="lipoyl_domain"/>
    <property type="match status" value="1"/>
</dbReference>
<name>A0A347W860_9PROT</name>
<dbReference type="InterPro" id="IPR050266">
    <property type="entry name" value="AB_hydrolase_sf"/>
</dbReference>
<proteinExistence type="predicted"/>
<dbReference type="Gene3D" id="2.40.50.100">
    <property type="match status" value="1"/>
</dbReference>
<dbReference type="GO" id="GO:0016020">
    <property type="term" value="C:membrane"/>
    <property type="evidence" value="ECO:0007669"/>
    <property type="project" value="TreeGrafter"/>
</dbReference>
<dbReference type="SUPFAM" id="SSF53474">
    <property type="entry name" value="alpha/beta-Hydrolases"/>
    <property type="match status" value="1"/>
</dbReference>
<dbReference type="InterPro" id="IPR000089">
    <property type="entry name" value="Biotin_lipoyl"/>
</dbReference>
<evidence type="ECO:0000256" key="1">
    <source>
        <dbReference type="ARBA" id="ARBA00001938"/>
    </source>
</evidence>
<dbReference type="Proteomes" id="UP000264120">
    <property type="component" value="Chromosome"/>
</dbReference>
<dbReference type="InterPro" id="IPR011053">
    <property type="entry name" value="Single_hybrid_motif"/>
</dbReference>
<dbReference type="KEGG" id="ksc:CD178_00226"/>
<dbReference type="PROSITE" id="PS00189">
    <property type="entry name" value="LIPOYL"/>
    <property type="match status" value="1"/>
</dbReference>
<evidence type="ECO:0000313" key="4">
    <source>
        <dbReference type="EMBL" id="AXY21053.1"/>
    </source>
</evidence>
<accession>A0A347W860</accession>